<name>L8FV65_PSED2</name>
<evidence type="ECO:0000313" key="5">
    <source>
        <dbReference type="Proteomes" id="UP000011064"/>
    </source>
</evidence>
<organism evidence="4 5">
    <name type="scientific">Pseudogymnoascus destructans (strain ATCC MYA-4855 / 20631-21)</name>
    <name type="common">Bat white-nose syndrome fungus</name>
    <name type="synonym">Geomyces destructans</name>
    <dbReference type="NCBI Taxonomy" id="658429"/>
    <lineage>
        <taxon>Eukaryota</taxon>
        <taxon>Fungi</taxon>
        <taxon>Dikarya</taxon>
        <taxon>Ascomycota</taxon>
        <taxon>Pezizomycotina</taxon>
        <taxon>Leotiomycetes</taxon>
        <taxon>Thelebolales</taxon>
        <taxon>Thelebolaceae</taxon>
        <taxon>Pseudogymnoascus</taxon>
    </lineage>
</organism>
<sequence>MHLPTPLLLLTFTSLLTPALAGPFPRNAAHDYNGSGFLMHRQCDSYCGYGDAYCCSAGQVCTTDAANVAACVAPTAGSRGDGSWNFYTTTIVDSVATTRVVTISSFIGAPASTHPYVAQSTAVCYAPLTSCGTICCATNQYCYTSGQCRAKQDGGVTSGPQPTAPVKGTSVIATTVPVTTTQGFVAPVETTGWSDSITSGHKSGLSGGAIAGIVIGVLAGIILLLLLCACCCLGAGIKGVWHLIAGKKKGDSRRGSRTEVTTETRRHSTRYGRSAASRRETHGGWFGGAVPSGRDAEKHDKHKKEAVGLGGLGLGLAALWAGMTFNKKKKKERRQSGSYYTSYSESYTGTTDSSTSSGGRTRNSRRSRSRR</sequence>
<feature type="chain" id="PRO_5003989580" description="Mid2 domain-containing protein" evidence="3">
    <location>
        <begin position="22"/>
        <end position="371"/>
    </location>
</feature>
<feature type="transmembrane region" description="Helical" evidence="2">
    <location>
        <begin position="209"/>
        <end position="237"/>
    </location>
</feature>
<evidence type="ECO:0000256" key="2">
    <source>
        <dbReference type="SAM" id="Phobius"/>
    </source>
</evidence>
<evidence type="ECO:0000256" key="1">
    <source>
        <dbReference type="SAM" id="MobiDB-lite"/>
    </source>
</evidence>
<accession>L8FV65</accession>
<feature type="compositionally biased region" description="Basic residues" evidence="1">
    <location>
        <begin position="362"/>
        <end position="371"/>
    </location>
</feature>
<feature type="transmembrane region" description="Helical" evidence="2">
    <location>
        <begin position="306"/>
        <end position="325"/>
    </location>
</feature>
<evidence type="ECO:0000256" key="3">
    <source>
        <dbReference type="SAM" id="SignalP"/>
    </source>
</evidence>
<proteinExistence type="predicted"/>
<dbReference type="STRING" id="658429.L8FV65"/>
<keyword evidence="5" id="KW-1185">Reference proteome</keyword>
<evidence type="ECO:0000313" key="4">
    <source>
        <dbReference type="EMBL" id="ELR04772.1"/>
    </source>
</evidence>
<reference evidence="5" key="1">
    <citation type="submission" date="2010-09" db="EMBL/GenBank/DDBJ databases">
        <title>The genome sequence of Geomyces destructans 20631-21.</title>
        <authorList>
            <consortium name="The Broad Institute Genome Sequencing Platform"/>
            <person name="Cuomo C.A."/>
            <person name="Blehert D.S."/>
            <person name="Lorch J.M."/>
            <person name="Young S.K."/>
            <person name="Zeng Q."/>
            <person name="Gargeya S."/>
            <person name="Fitzgerald M."/>
            <person name="Haas B."/>
            <person name="Abouelleil A."/>
            <person name="Alvarado L."/>
            <person name="Arachchi H.M."/>
            <person name="Berlin A."/>
            <person name="Brown A."/>
            <person name="Chapman S.B."/>
            <person name="Chen Z."/>
            <person name="Dunbar C."/>
            <person name="Freedman E."/>
            <person name="Gearin G."/>
            <person name="Gellesch M."/>
            <person name="Goldberg J."/>
            <person name="Griggs A."/>
            <person name="Gujja S."/>
            <person name="Heiman D."/>
            <person name="Howarth C."/>
            <person name="Larson L."/>
            <person name="Lui A."/>
            <person name="MacDonald P.J.P."/>
            <person name="Montmayeur A."/>
            <person name="Murphy C."/>
            <person name="Neiman D."/>
            <person name="Pearson M."/>
            <person name="Priest M."/>
            <person name="Roberts A."/>
            <person name="Saif S."/>
            <person name="Shea T."/>
            <person name="Shenoy N."/>
            <person name="Sisk P."/>
            <person name="Stolte C."/>
            <person name="Sykes S."/>
            <person name="Wortman J."/>
            <person name="Nusbaum C."/>
            <person name="Birren B."/>
        </authorList>
    </citation>
    <scope>NUCLEOTIDE SEQUENCE [LARGE SCALE GENOMIC DNA]</scope>
    <source>
        <strain evidence="5">ATCC MYA-4855 / 20631-21</strain>
    </source>
</reference>
<keyword evidence="2" id="KW-0472">Membrane</keyword>
<dbReference type="HOGENOM" id="CLU_043314_0_0_1"/>
<dbReference type="OrthoDB" id="5425848at2759"/>
<feature type="region of interest" description="Disordered" evidence="1">
    <location>
        <begin position="248"/>
        <end position="302"/>
    </location>
</feature>
<feature type="region of interest" description="Disordered" evidence="1">
    <location>
        <begin position="327"/>
        <end position="371"/>
    </location>
</feature>
<feature type="compositionally biased region" description="Low complexity" evidence="1">
    <location>
        <begin position="336"/>
        <end position="361"/>
    </location>
</feature>
<dbReference type="Proteomes" id="UP000011064">
    <property type="component" value="Unassembled WGS sequence"/>
</dbReference>
<gene>
    <name evidence="4" type="ORF">GMDG_07000</name>
</gene>
<keyword evidence="2" id="KW-1133">Transmembrane helix</keyword>
<dbReference type="EMBL" id="GL573361">
    <property type="protein sequence ID" value="ELR04772.1"/>
    <property type="molecule type" value="Genomic_DNA"/>
</dbReference>
<feature type="compositionally biased region" description="Basic and acidic residues" evidence="1">
    <location>
        <begin position="248"/>
        <end position="266"/>
    </location>
</feature>
<dbReference type="VEuPathDB" id="FungiDB:GMDG_07000"/>
<keyword evidence="3" id="KW-0732">Signal</keyword>
<feature type="signal peptide" evidence="3">
    <location>
        <begin position="1"/>
        <end position="21"/>
    </location>
</feature>
<dbReference type="AlphaFoldDB" id="L8FV65"/>
<protein>
    <recommendedName>
        <fullName evidence="6">Mid2 domain-containing protein</fullName>
    </recommendedName>
</protein>
<dbReference type="InParanoid" id="L8FV65"/>
<evidence type="ECO:0008006" key="6">
    <source>
        <dbReference type="Google" id="ProtNLM"/>
    </source>
</evidence>
<keyword evidence="2" id="KW-0812">Transmembrane</keyword>